<evidence type="ECO:0000313" key="2">
    <source>
        <dbReference type="Proteomes" id="UP000317881"/>
    </source>
</evidence>
<comment type="caution">
    <text evidence="1">The sequence shown here is derived from an EMBL/GenBank/DDBJ whole genome shotgun (WGS) entry which is preliminary data.</text>
</comment>
<dbReference type="EMBL" id="BJND01000038">
    <property type="protein sequence ID" value="GEC07393.1"/>
    <property type="molecule type" value="Genomic_DNA"/>
</dbReference>
<name>A0A4Y3VLG0_9ACTN</name>
<proteinExistence type="predicted"/>
<sequence>MKRRCADRTTASPYDTTIPREAFVRALNHAGPTRNPDYMSAWYEPGTEAEGVWDNPGDPVMRIRATVSGAPCRPVRSNVDLRVHPAAYRPEFGPTA</sequence>
<dbReference type="AlphaFoldDB" id="A0A4Y3VLG0"/>
<keyword evidence="2" id="KW-1185">Reference proteome</keyword>
<protein>
    <submittedName>
        <fullName evidence="1">Uncharacterized protein</fullName>
    </submittedName>
</protein>
<dbReference type="Proteomes" id="UP000317881">
    <property type="component" value="Unassembled WGS sequence"/>
</dbReference>
<evidence type="ECO:0000313" key="1">
    <source>
        <dbReference type="EMBL" id="GEC07393.1"/>
    </source>
</evidence>
<gene>
    <name evidence="1" type="ORF">SSP24_50480</name>
</gene>
<organism evidence="1 2">
    <name type="scientific">Streptomyces spinoverrucosus</name>
    <dbReference type="NCBI Taxonomy" id="284043"/>
    <lineage>
        <taxon>Bacteria</taxon>
        <taxon>Bacillati</taxon>
        <taxon>Actinomycetota</taxon>
        <taxon>Actinomycetes</taxon>
        <taxon>Kitasatosporales</taxon>
        <taxon>Streptomycetaceae</taxon>
        <taxon>Streptomyces</taxon>
    </lineage>
</organism>
<dbReference type="OrthoDB" id="2055370at2"/>
<dbReference type="RefSeq" id="WP_141311957.1">
    <property type="nucleotide sequence ID" value="NZ_BJND01000038.1"/>
</dbReference>
<reference evidence="1 2" key="1">
    <citation type="submission" date="2019-06" db="EMBL/GenBank/DDBJ databases">
        <title>Whole genome shotgun sequence of Streptomyces spinoverrucosus NBRC 14228.</title>
        <authorList>
            <person name="Hosoyama A."/>
            <person name="Uohara A."/>
            <person name="Ohji S."/>
            <person name="Ichikawa N."/>
        </authorList>
    </citation>
    <scope>NUCLEOTIDE SEQUENCE [LARGE SCALE GENOMIC DNA]</scope>
    <source>
        <strain evidence="1 2">NBRC 14228</strain>
    </source>
</reference>
<accession>A0A4Y3VLG0</accession>